<feature type="domain" description="C2H2-type" evidence="2">
    <location>
        <begin position="427"/>
        <end position="455"/>
    </location>
</feature>
<organism evidence="3 4">
    <name type="scientific">Lasiosphaeris hirsuta</name>
    <dbReference type="NCBI Taxonomy" id="260670"/>
    <lineage>
        <taxon>Eukaryota</taxon>
        <taxon>Fungi</taxon>
        <taxon>Dikarya</taxon>
        <taxon>Ascomycota</taxon>
        <taxon>Pezizomycotina</taxon>
        <taxon>Sordariomycetes</taxon>
        <taxon>Sordariomycetidae</taxon>
        <taxon>Sordariales</taxon>
        <taxon>Lasiosphaeriaceae</taxon>
        <taxon>Lasiosphaeris</taxon>
    </lineage>
</organism>
<dbReference type="InterPro" id="IPR013087">
    <property type="entry name" value="Znf_C2H2_type"/>
</dbReference>
<feature type="compositionally biased region" description="Acidic residues" evidence="1">
    <location>
        <begin position="261"/>
        <end position="273"/>
    </location>
</feature>
<keyword evidence="4" id="KW-1185">Reference proteome</keyword>
<feature type="compositionally biased region" description="Acidic residues" evidence="1">
    <location>
        <begin position="387"/>
        <end position="400"/>
    </location>
</feature>
<feature type="compositionally biased region" description="Acidic residues" evidence="1">
    <location>
        <begin position="180"/>
        <end position="198"/>
    </location>
</feature>
<dbReference type="InterPro" id="IPR019622">
    <property type="entry name" value="Rrn9_dom"/>
</dbReference>
<feature type="domain" description="C2H2-type" evidence="2">
    <location>
        <begin position="489"/>
        <end position="517"/>
    </location>
</feature>
<comment type="caution">
    <text evidence="3">The sequence shown here is derived from an EMBL/GenBank/DDBJ whole genome shotgun (WGS) entry which is preliminary data.</text>
</comment>
<dbReference type="EMBL" id="JAUKUA010000001">
    <property type="protein sequence ID" value="KAK0731853.1"/>
    <property type="molecule type" value="Genomic_DNA"/>
</dbReference>
<evidence type="ECO:0000256" key="1">
    <source>
        <dbReference type="SAM" id="MobiDB-lite"/>
    </source>
</evidence>
<feature type="region of interest" description="Disordered" evidence="1">
    <location>
        <begin position="256"/>
        <end position="311"/>
    </location>
</feature>
<evidence type="ECO:0000313" key="4">
    <source>
        <dbReference type="Proteomes" id="UP001172102"/>
    </source>
</evidence>
<protein>
    <recommendedName>
        <fullName evidence="2">C2H2-type domain-containing protein</fullName>
    </recommendedName>
</protein>
<proteinExistence type="predicted"/>
<dbReference type="AlphaFoldDB" id="A0AA40EE07"/>
<name>A0AA40EE07_9PEZI</name>
<gene>
    <name evidence="3" type="ORF">B0H67DRAFT_654800</name>
</gene>
<dbReference type="Pfam" id="PF10680">
    <property type="entry name" value="RRN9"/>
    <property type="match status" value="1"/>
</dbReference>
<accession>A0AA40EE07</accession>
<feature type="compositionally biased region" description="Basic residues" evidence="1">
    <location>
        <begin position="279"/>
        <end position="289"/>
    </location>
</feature>
<feature type="region of interest" description="Disordered" evidence="1">
    <location>
        <begin position="167"/>
        <end position="210"/>
    </location>
</feature>
<evidence type="ECO:0000313" key="3">
    <source>
        <dbReference type="EMBL" id="KAK0731853.1"/>
    </source>
</evidence>
<dbReference type="Proteomes" id="UP001172102">
    <property type="component" value="Unassembled WGS sequence"/>
</dbReference>
<feature type="region of interest" description="Disordered" evidence="1">
    <location>
        <begin position="1"/>
        <end position="24"/>
    </location>
</feature>
<dbReference type="SMART" id="SM00355">
    <property type="entry name" value="ZnF_C2H2"/>
    <property type="match status" value="2"/>
</dbReference>
<feature type="region of interest" description="Disordered" evidence="1">
    <location>
        <begin position="387"/>
        <end position="412"/>
    </location>
</feature>
<sequence length="580" mass="64453">MGFSDIDESSSGSTCQPTVDWDKNTEDIRSIASGELNETRPNRWHGPRETWRGFIEGERELWLSLEGARKRDLAVHLYNSFKLRGAYPDENNGEGWEPPKAWCAWPIRAHEVPDDGLMVVDEMEDKDLEAETLRGPPAAYPSSNLEDEISATVLRFAKEKFAKRGLGTPFGGQSAVMEPVETDVEDADARSEEDEEGEGGARRSQRKGKGAALPEYFPVVSANDEVSYAMMRLAVRRILEKLDNTLTILHNSRLNSLNRDDESDSGTASEDDTELRAPVLKKKKSRSRQRQGQQRREERSGSKSRRLRAGERMALYHPRDWRDVLSSAALAGFSAEVLDRAGQRCASLFGQEFSLLAIPKEPAGPGMAGVQATTYLPGQIDILSDEENDEYEEDESDGGGEDGMGTIVSPGQAKGATTAQVVRQRMFFCPEAGCKKAVKGTDRRSNMTRHLKQIHGLGADKVVVVEAGQANPGQAKGPVTAQVVRQRMFFCPEAGCKKAVEGTDKKSNITRHLKQVHGLSVDKAVIVNPEDSMDEMDDGIHRDGFLRPMKMRKGWRGLDSIETRKYRQRRRAEDLRSDSG</sequence>
<reference evidence="3" key="1">
    <citation type="submission" date="2023-06" db="EMBL/GenBank/DDBJ databases">
        <title>Genome-scale phylogeny and comparative genomics of the fungal order Sordariales.</title>
        <authorList>
            <consortium name="Lawrence Berkeley National Laboratory"/>
            <person name="Hensen N."/>
            <person name="Bonometti L."/>
            <person name="Westerberg I."/>
            <person name="Brannstrom I.O."/>
            <person name="Guillou S."/>
            <person name="Cros-Aarteil S."/>
            <person name="Calhoun S."/>
            <person name="Haridas S."/>
            <person name="Kuo A."/>
            <person name="Mondo S."/>
            <person name="Pangilinan J."/>
            <person name="Riley R."/>
            <person name="Labutti K."/>
            <person name="Andreopoulos B."/>
            <person name="Lipzen A."/>
            <person name="Chen C."/>
            <person name="Yanf M."/>
            <person name="Daum C."/>
            <person name="Ng V."/>
            <person name="Clum A."/>
            <person name="Steindorff A."/>
            <person name="Ohm R."/>
            <person name="Martin F."/>
            <person name="Silar P."/>
            <person name="Natvig D."/>
            <person name="Lalanne C."/>
            <person name="Gautier V."/>
            <person name="Ament-Velasquez S.L."/>
            <person name="Kruys A."/>
            <person name="Hutchinson M.I."/>
            <person name="Powell A.J."/>
            <person name="Barry K."/>
            <person name="Miller A.N."/>
            <person name="Grigoriev I.V."/>
            <person name="Debuchy R."/>
            <person name="Gladieux P."/>
            <person name="Thoren M.H."/>
            <person name="Johannesson H."/>
        </authorList>
    </citation>
    <scope>NUCLEOTIDE SEQUENCE</scope>
    <source>
        <strain evidence="3">SMH4607-1</strain>
    </source>
</reference>
<evidence type="ECO:0000259" key="2">
    <source>
        <dbReference type="SMART" id="SM00355"/>
    </source>
</evidence>